<dbReference type="Gene3D" id="3.40.50.300">
    <property type="entry name" value="P-loop containing nucleotide triphosphate hydrolases"/>
    <property type="match status" value="1"/>
</dbReference>
<dbReference type="PANTHER" id="PTHR37816">
    <property type="entry name" value="YALI0E33011P"/>
    <property type="match status" value="1"/>
</dbReference>
<dbReference type="SUPFAM" id="SSF52540">
    <property type="entry name" value="P-loop containing nucleoside triphosphate hydrolases"/>
    <property type="match status" value="1"/>
</dbReference>
<dbReference type="Proteomes" id="UP000315353">
    <property type="component" value="Unassembled WGS sequence"/>
</dbReference>
<evidence type="ECO:0000313" key="2">
    <source>
        <dbReference type="Proteomes" id="UP000315353"/>
    </source>
</evidence>
<comment type="caution">
    <text evidence="1">The sequence shown here is derived from an EMBL/GenBank/DDBJ whole genome shotgun (WGS) entry which is preliminary data.</text>
</comment>
<evidence type="ECO:0008006" key="3">
    <source>
        <dbReference type="Google" id="ProtNLM"/>
    </source>
</evidence>
<dbReference type="InterPro" id="IPR027417">
    <property type="entry name" value="P-loop_NTPase"/>
</dbReference>
<dbReference type="EMBL" id="BJNB01000007">
    <property type="protein sequence ID" value="GEB97179.1"/>
    <property type="molecule type" value="Genomic_DNA"/>
</dbReference>
<dbReference type="AlphaFoldDB" id="A0AB73B5N0"/>
<protein>
    <recommendedName>
        <fullName evidence="3">AAA family ATPase</fullName>
    </recommendedName>
</protein>
<gene>
    <name evidence="1" type="ORF">CFL01nite_06740</name>
</gene>
<evidence type="ECO:0000313" key="1">
    <source>
        <dbReference type="EMBL" id="GEB97179.1"/>
    </source>
</evidence>
<sequence length="134" mass="15646">MEPAPHRGSRASGAGKTTLCGQLERALSLPRVEIDSLYHGAGWTPRANFVAEVEAFSAGQEWVIEWQYRAVRRLLVEGADTLVWLDYSSWLQMTRLVRRTMRRRLARQELWNGNYETIFQDEEHIIRWGIRTFP</sequence>
<dbReference type="PANTHER" id="PTHR37816:SF1">
    <property type="entry name" value="TOXIN"/>
    <property type="match status" value="1"/>
</dbReference>
<organism evidence="1 2">
    <name type="scientific">Corynebacterium flavescens</name>
    <dbReference type="NCBI Taxonomy" id="28028"/>
    <lineage>
        <taxon>Bacteria</taxon>
        <taxon>Bacillati</taxon>
        <taxon>Actinomycetota</taxon>
        <taxon>Actinomycetes</taxon>
        <taxon>Mycobacteriales</taxon>
        <taxon>Corynebacteriaceae</taxon>
        <taxon>Corynebacterium</taxon>
    </lineage>
</organism>
<name>A0AB73B5N0_CORFL</name>
<dbReference type="GeneID" id="82879408"/>
<reference evidence="1 2" key="1">
    <citation type="submission" date="2019-06" db="EMBL/GenBank/DDBJ databases">
        <title>Whole genome shotgun sequence of Corynebacterium flavescens NBRC 14136.</title>
        <authorList>
            <person name="Hosoyama A."/>
            <person name="Uohara A."/>
            <person name="Ohji S."/>
            <person name="Ichikawa N."/>
        </authorList>
    </citation>
    <scope>NUCLEOTIDE SEQUENCE [LARGE SCALE GENOMIC DNA]</scope>
    <source>
        <strain evidence="1 2">NBRC 14136</strain>
    </source>
</reference>
<accession>A0AB73B5N0</accession>
<dbReference type="RefSeq" id="WP_232315954.1">
    <property type="nucleotide sequence ID" value="NZ_CP009246.1"/>
</dbReference>
<dbReference type="InterPro" id="IPR052922">
    <property type="entry name" value="Cytidylate_Kinase-2"/>
</dbReference>
<proteinExistence type="predicted"/>